<organism evidence="2 3">
    <name type="scientific">Saliphagus infecundisoli</name>
    <dbReference type="NCBI Taxonomy" id="1849069"/>
    <lineage>
        <taxon>Archaea</taxon>
        <taxon>Methanobacteriati</taxon>
        <taxon>Methanobacteriota</taxon>
        <taxon>Stenosarchaea group</taxon>
        <taxon>Halobacteria</taxon>
        <taxon>Halobacteriales</taxon>
        <taxon>Natrialbaceae</taxon>
        <taxon>Saliphagus</taxon>
    </lineage>
</organism>
<dbReference type="Pfam" id="PF18545">
    <property type="entry name" value="HalOD1"/>
    <property type="match status" value="1"/>
</dbReference>
<reference evidence="2 3" key="1">
    <citation type="journal article" date="2019" name="Int. J. Syst. Evol. Microbiol.">
        <title>The Global Catalogue of Microorganisms (GCM) 10K type strain sequencing project: providing services to taxonomists for standard genome sequencing and annotation.</title>
        <authorList>
            <consortium name="The Broad Institute Genomics Platform"/>
            <consortium name="The Broad Institute Genome Sequencing Center for Infectious Disease"/>
            <person name="Wu L."/>
            <person name="Ma J."/>
        </authorList>
    </citation>
    <scope>NUCLEOTIDE SEQUENCE [LARGE SCALE GENOMIC DNA]</scope>
    <source>
        <strain evidence="2 3">CGMCC 1.15824</strain>
    </source>
</reference>
<evidence type="ECO:0000313" key="2">
    <source>
        <dbReference type="EMBL" id="MFC4986248.1"/>
    </source>
</evidence>
<name>A0ABD5Q985_9EURY</name>
<dbReference type="RefSeq" id="WP_157972520.1">
    <property type="nucleotide sequence ID" value="NZ_JAIVEF010000028.1"/>
</dbReference>
<keyword evidence="3" id="KW-1185">Reference proteome</keyword>
<protein>
    <submittedName>
        <fullName evidence="2">HalOD1 output domain-containing protein</fullName>
    </submittedName>
</protein>
<sequence>MSSSCTQNQVARQEFDWSETPPSVAVAYTIAAIDNTVVTEVSPLYEYVDPQSLDSLVTDTGTVTISFTAYGYSVQLTDSTVIVREK</sequence>
<dbReference type="Proteomes" id="UP001595925">
    <property type="component" value="Unassembled WGS sequence"/>
</dbReference>
<dbReference type="InterPro" id="IPR040624">
    <property type="entry name" value="HalOD1"/>
</dbReference>
<feature type="domain" description="Halobacterial output" evidence="1">
    <location>
        <begin position="19"/>
        <end position="82"/>
    </location>
</feature>
<dbReference type="EMBL" id="JBHSJG010000001">
    <property type="protein sequence ID" value="MFC4986248.1"/>
    <property type="molecule type" value="Genomic_DNA"/>
</dbReference>
<gene>
    <name evidence="2" type="ORF">ACFPFO_00340</name>
</gene>
<evidence type="ECO:0000259" key="1">
    <source>
        <dbReference type="Pfam" id="PF18545"/>
    </source>
</evidence>
<proteinExistence type="predicted"/>
<evidence type="ECO:0000313" key="3">
    <source>
        <dbReference type="Proteomes" id="UP001595925"/>
    </source>
</evidence>
<dbReference type="AlphaFoldDB" id="A0ABD5Q985"/>
<comment type="caution">
    <text evidence="2">The sequence shown here is derived from an EMBL/GenBank/DDBJ whole genome shotgun (WGS) entry which is preliminary data.</text>
</comment>
<accession>A0ABD5Q985</accession>